<gene>
    <name evidence="1" type="ORF">IHE45_09G037200</name>
</gene>
<comment type="caution">
    <text evidence="1">The sequence shown here is derived from an EMBL/GenBank/DDBJ whole genome shotgun (WGS) entry which is preliminary data.</text>
</comment>
<sequence length="172" mass="18970">MGGNTPLHLVVSNYKHFNSYKAAAVLLKDPRVETSIINNEGRTQLDLSRKLKPGMTFLHNIQYVVIRCLANCGAVRSLQRSDQVTYEMENAVDVDEESKKLTSLSTNLAVASVLAVSVTAPKNKHNVRSVSTTKASRVWFISSSYYKDIFQQKNQNYDSASSNGITAGVVVV</sequence>
<dbReference type="EMBL" id="CM037019">
    <property type="protein sequence ID" value="KAH7672177.1"/>
    <property type="molecule type" value="Genomic_DNA"/>
</dbReference>
<name>A0ACB7VER0_DIOAL</name>
<reference evidence="2" key="1">
    <citation type="journal article" date="2022" name="Nat. Commun.">
        <title>Chromosome evolution and the genetic basis of agronomically important traits in greater yam.</title>
        <authorList>
            <person name="Bredeson J.V."/>
            <person name="Lyons J.B."/>
            <person name="Oniyinde I.O."/>
            <person name="Okereke N.R."/>
            <person name="Kolade O."/>
            <person name="Nnabue I."/>
            <person name="Nwadili C.O."/>
            <person name="Hribova E."/>
            <person name="Parker M."/>
            <person name="Nwogha J."/>
            <person name="Shu S."/>
            <person name="Carlson J."/>
            <person name="Kariba R."/>
            <person name="Muthemba S."/>
            <person name="Knop K."/>
            <person name="Barton G.J."/>
            <person name="Sherwood A.V."/>
            <person name="Lopez-Montes A."/>
            <person name="Asiedu R."/>
            <person name="Jamnadass R."/>
            <person name="Muchugi A."/>
            <person name="Goodstein D."/>
            <person name="Egesi C.N."/>
            <person name="Featherston J."/>
            <person name="Asfaw A."/>
            <person name="Simpson G.G."/>
            <person name="Dolezel J."/>
            <person name="Hendre P.S."/>
            <person name="Van Deynze A."/>
            <person name="Kumar P.L."/>
            <person name="Obidiegwu J.E."/>
            <person name="Bhattacharjee R."/>
            <person name="Rokhsar D.S."/>
        </authorList>
    </citation>
    <scope>NUCLEOTIDE SEQUENCE [LARGE SCALE GENOMIC DNA]</scope>
    <source>
        <strain evidence="2">cv. TDa95/00328</strain>
    </source>
</reference>
<evidence type="ECO:0000313" key="2">
    <source>
        <dbReference type="Proteomes" id="UP000827976"/>
    </source>
</evidence>
<evidence type="ECO:0000313" key="1">
    <source>
        <dbReference type="EMBL" id="KAH7672177.1"/>
    </source>
</evidence>
<proteinExistence type="predicted"/>
<protein>
    <submittedName>
        <fullName evidence="1">Ankyrin repeat-containing domain-containing protein</fullName>
    </submittedName>
</protein>
<organism evidence="1 2">
    <name type="scientific">Dioscorea alata</name>
    <name type="common">Purple yam</name>
    <dbReference type="NCBI Taxonomy" id="55571"/>
    <lineage>
        <taxon>Eukaryota</taxon>
        <taxon>Viridiplantae</taxon>
        <taxon>Streptophyta</taxon>
        <taxon>Embryophyta</taxon>
        <taxon>Tracheophyta</taxon>
        <taxon>Spermatophyta</taxon>
        <taxon>Magnoliopsida</taxon>
        <taxon>Liliopsida</taxon>
        <taxon>Dioscoreales</taxon>
        <taxon>Dioscoreaceae</taxon>
        <taxon>Dioscorea</taxon>
    </lineage>
</organism>
<dbReference type="Proteomes" id="UP000827976">
    <property type="component" value="Chromosome 9"/>
</dbReference>
<accession>A0ACB7VER0</accession>
<keyword evidence="2" id="KW-1185">Reference proteome</keyword>